<name>A0A812RKL3_9DINO</name>
<dbReference type="Proteomes" id="UP000604046">
    <property type="component" value="Unassembled WGS sequence"/>
</dbReference>
<feature type="compositionally biased region" description="Low complexity" evidence="1">
    <location>
        <begin position="88"/>
        <end position="100"/>
    </location>
</feature>
<dbReference type="OrthoDB" id="522106at2759"/>
<protein>
    <submittedName>
        <fullName evidence="2">Uncharacterized protein</fullName>
    </submittedName>
</protein>
<evidence type="ECO:0000313" key="2">
    <source>
        <dbReference type="EMBL" id="CAE7443113.1"/>
    </source>
</evidence>
<evidence type="ECO:0000256" key="1">
    <source>
        <dbReference type="SAM" id="MobiDB-lite"/>
    </source>
</evidence>
<reference evidence="2" key="1">
    <citation type="submission" date="2021-02" db="EMBL/GenBank/DDBJ databases">
        <authorList>
            <person name="Dougan E. K."/>
            <person name="Rhodes N."/>
            <person name="Thang M."/>
            <person name="Chan C."/>
        </authorList>
    </citation>
    <scope>NUCLEOTIDE SEQUENCE</scope>
</reference>
<keyword evidence="3" id="KW-1185">Reference proteome</keyword>
<sequence>MTFWVYLETLARAASAAGPAHGPEVQFRMKNLDSMQTRLLAEISGLPEDKRAEGFSKILDALPRILPRPALQQLADRLAADGVVSGNGAATEQPAEEPAGAAGGEEETTAHDMMEDFLQNVESTSSIADYGKLWAQLGVPRESEVEVLSALLEVSVQKTTTFDLVPRVVAELARTRKVLVTSLEAALKDLARKLEDIVQANDQAWHLISYFLVYLFPRTRSSEWGFHFGGWNFPSWWKATEDILKEAHKWRAFDILVLSLSGWSCGPLVLWSSGPLELRSSGPLVPWFAGPLVLWSRGPLVLWSRGPLVLWSFGPAVLWSSGPVILWSCGLLVLRASGNRYLHETTIETLYL</sequence>
<dbReference type="SUPFAM" id="SSF51110">
    <property type="entry name" value="alpha-D-mannose-specific plant lectins"/>
    <property type="match status" value="1"/>
</dbReference>
<comment type="caution">
    <text evidence="2">The sequence shown here is derived from an EMBL/GenBank/DDBJ whole genome shotgun (WGS) entry which is preliminary data.</text>
</comment>
<gene>
    <name evidence="2" type="ORF">SNAT2548_LOCUS24097</name>
</gene>
<dbReference type="EMBL" id="CAJNDS010002346">
    <property type="protein sequence ID" value="CAE7443113.1"/>
    <property type="molecule type" value="Genomic_DNA"/>
</dbReference>
<organism evidence="2 3">
    <name type="scientific">Symbiodinium natans</name>
    <dbReference type="NCBI Taxonomy" id="878477"/>
    <lineage>
        <taxon>Eukaryota</taxon>
        <taxon>Sar</taxon>
        <taxon>Alveolata</taxon>
        <taxon>Dinophyceae</taxon>
        <taxon>Suessiales</taxon>
        <taxon>Symbiodiniaceae</taxon>
        <taxon>Symbiodinium</taxon>
    </lineage>
</organism>
<accession>A0A812RKL3</accession>
<proteinExistence type="predicted"/>
<evidence type="ECO:0000313" key="3">
    <source>
        <dbReference type="Proteomes" id="UP000604046"/>
    </source>
</evidence>
<feature type="region of interest" description="Disordered" evidence="1">
    <location>
        <begin position="86"/>
        <end position="106"/>
    </location>
</feature>
<dbReference type="AlphaFoldDB" id="A0A812RKL3"/>
<dbReference type="InterPro" id="IPR036426">
    <property type="entry name" value="Bulb-type_lectin_dom_sf"/>
</dbReference>